<gene>
    <name evidence="2" type="ORF">L0P92_15645</name>
</gene>
<dbReference type="EMBL" id="JAKEIP010000052">
    <property type="protein sequence ID" value="MCF1594994.1"/>
    <property type="molecule type" value="Genomic_DNA"/>
</dbReference>
<feature type="region of interest" description="Disordered" evidence="1">
    <location>
        <begin position="105"/>
        <end position="135"/>
    </location>
</feature>
<comment type="caution">
    <text evidence="2">The sequence shown here is derived from an EMBL/GenBank/DDBJ whole genome shotgun (WGS) entry which is preliminary data.</text>
</comment>
<feature type="compositionally biased region" description="Basic and acidic residues" evidence="1">
    <location>
        <begin position="112"/>
        <end position="128"/>
    </location>
</feature>
<reference evidence="2" key="1">
    <citation type="submission" date="2022-01" db="EMBL/GenBank/DDBJ databases">
        <title>Draft Genome Sequences of Seven Type Strains of the Genus Streptomyces.</title>
        <authorList>
            <person name="Aziz S."/>
            <person name="Coretto E."/>
            <person name="Chronakova A."/>
            <person name="Sproer C."/>
            <person name="Huber K."/>
            <person name="Nouioui I."/>
            <person name="Gross H."/>
        </authorList>
    </citation>
    <scope>NUCLEOTIDE SEQUENCE</scope>
    <source>
        <strain evidence="2">DSM 103493</strain>
    </source>
</reference>
<protein>
    <submittedName>
        <fullName evidence="2">Uncharacterized protein</fullName>
    </submittedName>
</protein>
<proteinExistence type="predicted"/>
<organism evidence="2 3">
    <name type="scientific">Streptomyces muensis</name>
    <dbReference type="NCBI Taxonomy" id="1077944"/>
    <lineage>
        <taxon>Bacteria</taxon>
        <taxon>Bacillati</taxon>
        <taxon>Actinomycetota</taxon>
        <taxon>Actinomycetes</taxon>
        <taxon>Kitasatosporales</taxon>
        <taxon>Streptomycetaceae</taxon>
        <taxon>Streptomyces</taxon>
    </lineage>
</organism>
<dbReference type="AlphaFoldDB" id="A0A9X1PYS0"/>
<dbReference type="RefSeq" id="WP_234763315.1">
    <property type="nucleotide sequence ID" value="NZ_JAKEIP010000052.1"/>
</dbReference>
<evidence type="ECO:0000313" key="3">
    <source>
        <dbReference type="Proteomes" id="UP001139384"/>
    </source>
</evidence>
<evidence type="ECO:0000256" key="1">
    <source>
        <dbReference type="SAM" id="MobiDB-lite"/>
    </source>
</evidence>
<keyword evidence="3" id="KW-1185">Reference proteome</keyword>
<sequence length="173" mass="18711">MTEPPPPRTSDAEPADLAALRGVRMNQMVDELYQWRAHRDHIESHLMDEYNGGITDPDLAPVRLVDLAASPDLEHPVMCGMLRELGEIASEFAGQRPGARHGTCLSGMAPDHSPRHDAGHPGDRRLVEPGRPASRRPCVALMDGSGLYDMTAAPDIASLLDTLVAVAVEEPLP</sequence>
<name>A0A9X1PYS0_STRM4</name>
<accession>A0A9X1PYS0</accession>
<dbReference type="Proteomes" id="UP001139384">
    <property type="component" value="Unassembled WGS sequence"/>
</dbReference>
<evidence type="ECO:0000313" key="2">
    <source>
        <dbReference type="EMBL" id="MCF1594994.1"/>
    </source>
</evidence>